<gene>
    <name evidence="1" type="ordered locus">Cyan7822_2353</name>
</gene>
<dbReference type="KEGG" id="cyj:Cyan7822_2353"/>
<reference evidence="2" key="1">
    <citation type="journal article" date="2011" name="MBio">
        <title>Novel metabolic attributes of the genus Cyanothece, comprising a group of unicellular nitrogen-fixing Cyanobacteria.</title>
        <authorList>
            <person name="Bandyopadhyay A."/>
            <person name="Elvitigala T."/>
            <person name="Welsh E."/>
            <person name="Stockel J."/>
            <person name="Liberton M."/>
            <person name="Min H."/>
            <person name="Sherman L.A."/>
            <person name="Pakrasi H.B."/>
        </authorList>
    </citation>
    <scope>NUCLEOTIDE SEQUENCE [LARGE SCALE GENOMIC DNA]</scope>
    <source>
        <strain evidence="2">PCC 7822</strain>
    </source>
</reference>
<protein>
    <submittedName>
        <fullName evidence="1">Uncharacterized protein</fullName>
    </submittedName>
</protein>
<evidence type="ECO:0000313" key="2">
    <source>
        <dbReference type="Proteomes" id="UP000008206"/>
    </source>
</evidence>
<proteinExistence type="predicted"/>
<dbReference type="HOGENOM" id="CLU_3355722_0_0_3"/>
<dbReference type="EMBL" id="CP002198">
    <property type="protein sequence ID" value="ADN14331.1"/>
    <property type="molecule type" value="Genomic_DNA"/>
</dbReference>
<organism evidence="1 2">
    <name type="scientific">Gloeothece verrucosa (strain PCC 7822)</name>
    <name type="common">Cyanothece sp. (strain PCC 7822)</name>
    <dbReference type="NCBI Taxonomy" id="497965"/>
    <lineage>
        <taxon>Bacteria</taxon>
        <taxon>Bacillati</taxon>
        <taxon>Cyanobacteriota</taxon>
        <taxon>Cyanophyceae</taxon>
        <taxon>Oscillatoriophycideae</taxon>
        <taxon>Chroococcales</taxon>
        <taxon>Aphanothecaceae</taxon>
        <taxon>Gloeothece</taxon>
        <taxon>Gloeothece verrucosa</taxon>
    </lineage>
</organism>
<dbReference type="Proteomes" id="UP000008206">
    <property type="component" value="Chromosome"/>
</dbReference>
<keyword evidence="2" id="KW-1185">Reference proteome</keyword>
<evidence type="ECO:0000313" key="1">
    <source>
        <dbReference type="EMBL" id="ADN14331.1"/>
    </source>
</evidence>
<name>E0UFU8_GLOV7</name>
<sequence>MLGAIRMPIPKNEDEAAYPTVDFLGKVFGKVTMNPK</sequence>
<dbReference type="AlphaFoldDB" id="E0UFU8"/>
<accession>E0UFU8</accession>